<dbReference type="GO" id="GO:0003727">
    <property type="term" value="F:single-stranded RNA binding"/>
    <property type="evidence" value="ECO:0007669"/>
    <property type="project" value="TreeGrafter"/>
</dbReference>
<sequence>MIIDQLHDFNFSFSEAIKLQNNLASKIIREDQPLDVKLIAGVDVSIGRQGSTGRAAVVVMHYPSFEIAASSVYEGEVNIPYIPGLLSFRELPLIIPTIERLNVVPDLFIVDGQGIAHPRRLGIASHLGLFTGKPTIGCAKSRLCGEHAEVGMHVGDSEFLVHGDDVIGKVVRTKKGCKLIYISIGHRISLETALNWVLKLCKTHRLPEPVRQAHMAAGRYGTQ</sequence>
<feature type="site" description="Interaction with target DNA" evidence="6">
    <location>
        <position position="81"/>
    </location>
</feature>
<evidence type="ECO:0000256" key="4">
    <source>
        <dbReference type="ARBA" id="ARBA00022759"/>
    </source>
</evidence>
<gene>
    <name evidence="6" type="primary">nfi</name>
    <name evidence="7" type="ORF">JP09_003515</name>
</gene>
<dbReference type="EMBL" id="JQAN02000006">
    <property type="protein sequence ID" value="PPD58944.1"/>
    <property type="molecule type" value="Genomic_DNA"/>
</dbReference>
<keyword evidence="5 6" id="KW-0378">Hydrolase</keyword>
<dbReference type="GO" id="GO:0000287">
    <property type="term" value="F:magnesium ion binding"/>
    <property type="evidence" value="ECO:0007669"/>
    <property type="project" value="UniProtKB-UniRule"/>
</dbReference>
<dbReference type="NCBIfam" id="NF008629">
    <property type="entry name" value="PRK11617.1"/>
    <property type="match status" value="1"/>
</dbReference>
<evidence type="ECO:0000256" key="2">
    <source>
        <dbReference type="ARBA" id="ARBA00022490"/>
    </source>
</evidence>
<proteinExistence type="inferred from homology"/>
<dbReference type="PANTHER" id="PTHR28511">
    <property type="entry name" value="ENDONUCLEASE V"/>
    <property type="match status" value="1"/>
</dbReference>
<dbReference type="OrthoDB" id="9790916at2"/>
<evidence type="ECO:0000313" key="8">
    <source>
        <dbReference type="Proteomes" id="UP000235653"/>
    </source>
</evidence>
<keyword evidence="2 6" id="KW-0963">Cytoplasm</keyword>
<dbReference type="HAMAP" id="MF_00801">
    <property type="entry name" value="Endonuclease_5"/>
    <property type="match status" value="1"/>
</dbReference>
<dbReference type="GO" id="GO:0016891">
    <property type="term" value="F:RNA endonuclease activity producing 5'-phosphomonoesters, hydrolytic mechanism"/>
    <property type="evidence" value="ECO:0007669"/>
    <property type="project" value="TreeGrafter"/>
</dbReference>
<dbReference type="AlphaFoldDB" id="A0A2P5P9I7"/>
<keyword evidence="6" id="KW-0234">DNA repair</keyword>
<keyword evidence="4 6" id="KW-0255">Endonuclease</keyword>
<comment type="catalytic activity">
    <reaction evidence="6">
        <text>Endonucleolytic cleavage at apurinic or apyrimidinic sites to products with a 5'-phosphate.</text>
        <dbReference type="EC" id="3.1.21.7"/>
    </reaction>
</comment>
<dbReference type="PANTHER" id="PTHR28511:SF1">
    <property type="entry name" value="ENDONUCLEASE V"/>
    <property type="match status" value="1"/>
</dbReference>
<dbReference type="Gene3D" id="3.30.2170.10">
    <property type="entry name" value="archaeoglobus fulgidus dsm 4304 superfamily"/>
    <property type="match status" value="1"/>
</dbReference>
<reference evidence="7 8" key="1">
    <citation type="journal article" date="2017" name="ISME J.">
        <title>Grape pomace compost harbors organohalide-respiring Dehalogenimonas species with novel reductive dehalogenase genes.</title>
        <authorList>
            <person name="Yang Y."/>
            <person name="Higgins S.A."/>
            <person name="Yan J."/>
            <person name="Simsir B."/>
            <person name="Chourey K."/>
            <person name="Iyer R."/>
            <person name="Hettich R.L."/>
            <person name="Baldwin B."/>
            <person name="Ogles D.M."/>
            <person name="Loffler F.E."/>
        </authorList>
    </citation>
    <scope>NUCLEOTIDE SEQUENCE [LARGE SCALE GENOMIC DNA]</scope>
    <source>
        <strain evidence="7 8">GP</strain>
    </source>
</reference>
<evidence type="ECO:0000256" key="6">
    <source>
        <dbReference type="HAMAP-Rule" id="MF_00801"/>
    </source>
</evidence>
<comment type="caution">
    <text evidence="7">The sequence shown here is derived from an EMBL/GenBank/DDBJ whole genome shotgun (WGS) entry which is preliminary data.</text>
</comment>
<evidence type="ECO:0000256" key="3">
    <source>
        <dbReference type="ARBA" id="ARBA00022722"/>
    </source>
</evidence>
<dbReference type="GO" id="GO:0005737">
    <property type="term" value="C:cytoplasm"/>
    <property type="evidence" value="ECO:0007669"/>
    <property type="project" value="UniProtKB-SubCell"/>
</dbReference>
<dbReference type="GO" id="GO:0006281">
    <property type="term" value="P:DNA repair"/>
    <property type="evidence" value="ECO:0007669"/>
    <property type="project" value="UniProtKB-UniRule"/>
</dbReference>
<feature type="binding site" evidence="6">
    <location>
        <position position="111"/>
    </location>
    <ligand>
        <name>Mg(2+)</name>
        <dbReference type="ChEBI" id="CHEBI:18420"/>
    </ligand>
</feature>
<keyword evidence="6" id="KW-0460">Magnesium</keyword>
<keyword evidence="3 6" id="KW-0540">Nuclease</keyword>
<evidence type="ECO:0000313" key="7">
    <source>
        <dbReference type="EMBL" id="PPD58944.1"/>
    </source>
</evidence>
<accession>A0A2P5P9I7</accession>
<evidence type="ECO:0000256" key="5">
    <source>
        <dbReference type="ARBA" id="ARBA00022801"/>
    </source>
</evidence>
<dbReference type="InterPro" id="IPR007581">
    <property type="entry name" value="Endonuclease-V"/>
</dbReference>
<feature type="binding site" evidence="6">
    <location>
        <position position="43"/>
    </location>
    <ligand>
        <name>Mg(2+)</name>
        <dbReference type="ChEBI" id="CHEBI:18420"/>
    </ligand>
</feature>
<dbReference type="Proteomes" id="UP000235653">
    <property type="component" value="Unassembled WGS sequence"/>
</dbReference>
<evidence type="ECO:0000256" key="1">
    <source>
        <dbReference type="ARBA" id="ARBA00004496"/>
    </source>
</evidence>
<comment type="similarity">
    <text evidence="6">Belongs to the endonuclease V family.</text>
</comment>
<dbReference type="CDD" id="cd06559">
    <property type="entry name" value="Endonuclease_V"/>
    <property type="match status" value="1"/>
</dbReference>
<name>A0A2P5P9I7_9CHLR</name>
<protein>
    <recommendedName>
        <fullName evidence="6">Endonuclease V</fullName>
        <ecNumber evidence="6">3.1.21.7</ecNumber>
    </recommendedName>
    <alternativeName>
        <fullName evidence="6">Deoxyinosine 3'endonuclease</fullName>
    </alternativeName>
    <alternativeName>
        <fullName evidence="6">Deoxyribonuclease V</fullName>
        <shortName evidence="6">DNase V</shortName>
    </alternativeName>
</protein>
<keyword evidence="6" id="KW-0227">DNA damage</keyword>
<dbReference type="EC" id="3.1.21.7" evidence="6"/>
<dbReference type="Pfam" id="PF04493">
    <property type="entry name" value="Endonuclease_5"/>
    <property type="match status" value="1"/>
</dbReference>
<comment type="function">
    <text evidence="6">DNA repair enzyme involved in the repair of deaminated bases. Selectively cleaves double-stranded DNA at the second phosphodiester bond 3' to a deoxyinosine leaving behind the intact lesion on the nicked DNA.</text>
</comment>
<comment type="cofactor">
    <cofactor evidence="6">
        <name>Mg(2+)</name>
        <dbReference type="ChEBI" id="CHEBI:18420"/>
    </cofactor>
</comment>
<dbReference type="GO" id="GO:0043737">
    <property type="term" value="F:deoxyribonuclease V activity"/>
    <property type="evidence" value="ECO:0007669"/>
    <property type="project" value="UniProtKB-UniRule"/>
</dbReference>
<organism evidence="7 8">
    <name type="scientific">Dehalogenimonas etheniformans</name>
    <dbReference type="NCBI Taxonomy" id="1536648"/>
    <lineage>
        <taxon>Bacteria</taxon>
        <taxon>Bacillati</taxon>
        <taxon>Chloroflexota</taxon>
        <taxon>Dehalococcoidia</taxon>
        <taxon>Dehalococcoidales</taxon>
        <taxon>Dehalococcoidaceae</taxon>
        <taxon>Dehalogenimonas</taxon>
    </lineage>
</organism>
<keyword evidence="8" id="KW-1185">Reference proteome</keyword>
<comment type="subcellular location">
    <subcellularLocation>
        <location evidence="1 6">Cytoplasm</location>
    </subcellularLocation>
</comment>
<keyword evidence="6" id="KW-0479">Metal-binding</keyword>
<dbReference type="RefSeq" id="WP_102330430.1">
    <property type="nucleotide sequence ID" value="NZ_CP058566.2"/>
</dbReference>